<evidence type="ECO:0000259" key="8">
    <source>
        <dbReference type="PROSITE" id="PS50862"/>
    </source>
</evidence>
<evidence type="ECO:0000256" key="3">
    <source>
        <dbReference type="ARBA" id="ARBA00022598"/>
    </source>
</evidence>
<evidence type="ECO:0000256" key="7">
    <source>
        <dbReference type="ARBA" id="ARBA00031113"/>
    </source>
</evidence>
<evidence type="ECO:0000256" key="2">
    <source>
        <dbReference type="ARBA" id="ARBA00012840"/>
    </source>
</evidence>
<comment type="similarity">
    <text evidence="1">Belongs to the class-II aminoacyl-tRNA synthetase family. Type-1 seryl-tRNA synthetase subfamily.</text>
</comment>
<evidence type="ECO:0000313" key="10">
    <source>
        <dbReference type="Proteomes" id="UP000823941"/>
    </source>
</evidence>
<dbReference type="InterPro" id="IPR002314">
    <property type="entry name" value="aa-tRNA-synt_IIb"/>
</dbReference>
<accession>A0ABQ7QDT6</accession>
<dbReference type="SUPFAM" id="SSF55681">
    <property type="entry name" value="Class II aaRS and biotin synthetases"/>
    <property type="match status" value="1"/>
</dbReference>
<name>A0ABQ7QDT6_PLUXY</name>
<keyword evidence="3" id="KW-0436">Ligase</keyword>
<dbReference type="EMBL" id="JAHIBW010000016">
    <property type="protein sequence ID" value="KAG7303376.1"/>
    <property type="molecule type" value="Genomic_DNA"/>
</dbReference>
<dbReference type="PIRSF" id="PIRSF001529">
    <property type="entry name" value="Ser-tRNA-synth_IIa"/>
    <property type="match status" value="1"/>
</dbReference>
<gene>
    <name evidence="9" type="ORF">JYU34_011867</name>
</gene>
<reference evidence="9 10" key="1">
    <citation type="submission" date="2021-06" db="EMBL/GenBank/DDBJ databases">
        <title>A haploid diamondback moth (Plutella xylostella L.) genome assembly resolves 31 chromosomes and identifies a diamide resistance mutation.</title>
        <authorList>
            <person name="Ward C.M."/>
            <person name="Perry K.D."/>
            <person name="Baker G."/>
            <person name="Powis K."/>
            <person name="Heckel D.G."/>
            <person name="Baxter S.W."/>
        </authorList>
    </citation>
    <scope>NUCLEOTIDE SEQUENCE [LARGE SCALE GENOMIC DNA]</scope>
    <source>
        <strain evidence="9 10">LV</strain>
        <tissue evidence="9">Single pupa</tissue>
    </source>
</reference>
<dbReference type="Proteomes" id="UP000823941">
    <property type="component" value="Chromosome 16"/>
</dbReference>
<dbReference type="PROSITE" id="PS50862">
    <property type="entry name" value="AA_TRNA_LIGASE_II"/>
    <property type="match status" value="1"/>
</dbReference>
<comment type="caution">
    <text evidence="9">The sequence shown here is derived from an EMBL/GenBank/DDBJ whole genome shotgun (WGS) entry which is preliminary data.</text>
</comment>
<evidence type="ECO:0000313" key="9">
    <source>
        <dbReference type="EMBL" id="KAG7303376.1"/>
    </source>
</evidence>
<sequence length="347" mass="39082">MKTDPECEAAKKYKIQNDLIKDNLKKLKVPLWSAEENAMVQALAVPNSLHRLTPDDTVVLHTHLTAPSNKKDHLKIGNDLGIINFKKNENYYLTGDAAIFELGAKFYFSGALKKNGFVQFSNPDFVKSVIIEGCGEDHTDSDKSFILHHTEDSKVNVDSRLHLTGGGSLTSYMAYHAKNVINAKNLPFKYFSMGRQYVPAPSDEDSLFHVSQSSVIQMFGGAKDSNELEQLLQDLTETLKTIYGELGYHFRLSYVPADKLLSWESLRLSVEMYSSSLVSYVEVGNVSLSGDYISQRLLFTYTEKKESKFPHIISGTLLNVPKLLACVLEQDEEFSVPTKFRVENWSM</sequence>
<evidence type="ECO:0000256" key="4">
    <source>
        <dbReference type="ARBA" id="ARBA00022741"/>
    </source>
</evidence>
<keyword evidence="10" id="KW-1185">Reference proteome</keyword>
<dbReference type="InterPro" id="IPR006195">
    <property type="entry name" value="aa-tRNA-synth_II"/>
</dbReference>
<dbReference type="PANTHER" id="PTHR11778">
    <property type="entry name" value="SERYL-TRNA SYNTHETASE"/>
    <property type="match status" value="1"/>
</dbReference>
<evidence type="ECO:0000256" key="1">
    <source>
        <dbReference type="ARBA" id="ARBA00010728"/>
    </source>
</evidence>
<evidence type="ECO:0000256" key="5">
    <source>
        <dbReference type="ARBA" id="ARBA00022840"/>
    </source>
</evidence>
<dbReference type="InterPro" id="IPR045864">
    <property type="entry name" value="aa-tRNA-synth_II/BPL/LPL"/>
</dbReference>
<feature type="domain" description="Aminoacyl-transfer RNA synthetases class-II family profile" evidence="8">
    <location>
        <begin position="112"/>
        <end position="337"/>
    </location>
</feature>
<dbReference type="InterPro" id="IPR002317">
    <property type="entry name" value="Ser-tRNA-ligase_type_1"/>
</dbReference>
<dbReference type="Pfam" id="PF00587">
    <property type="entry name" value="tRNA-synt_2b"/>
    <property type="match status" value="1"/>
</dbReference>
<keyword evidence="5" id="KW-0067">ATP-binding</keyword>
<organism evidence="9 10">
    <name type="scientific">Plutella xylostella</name>
    <name type="common">Diamondback moth</name>
    <name type="synonym">Plutella maculipennis</name>
    <dbReference type="NCBI Taxonomy" id="51655"/>
    <lineage>
        <taxon>Eukaryota</taxon>
        <taxon>Metazoa</taxon>
        <taxon>Ecdysozoa</taxon>
        <taxon>Arthropoda</taxon>
        <taxon>Hexapoda</taxon>
        <taxon>Insecta</taxon>
        <taxon>Pterygota</taxon>
        <taxon>Neoptera</taxon>
        <taxon>Endopterygota</taxon>
        <taxon>Lepidoptera</taxon>
        <taxon>Glossata</taxon>
        <taxon>Ditrysia</taxon>
        <taxon>Yponomeutoidea</taxon>
        <taxon>Plutellidae</taxon>
        <taxon>Plutella</taxon>
    </lineage>
</organism>
<evidence type="ECO:0000256" key="6">
    <source>
        <dbReference type="ARBA" id="ARBA00023146"/>
    </source>
</evidence>
<proteinExistence type="inferred from homology"/>
<keyword evidence="4" id="KW-0547">Nucleotide-binding</keyword>
<protein>
    <recommendedName>
        <fullName evidence="2">serine--tRNA ligase</fullName>
        <ecNumber evidence="2">6.1.1.11</ecNumber>
    </recommendedName>
    <alternativeName>
        <fullName evidence="7">Seryl-tRNA synthetase</fullName>
    </alternativeName>
</protein>
<dbReference type="Gene3D" id="3.30.930.10">
    <property type="entry name" value="Bira Bifunctional Protein, Domain 2"/>
    <property type="match status" value="1"/>
</dbReference>
<dbReference type="EC" id="6.1.1.11" evidence="2"/>
<keyword evidence="6" id="KW-0030">Aminoacyl-tRNA synthetase</keyword>